<dbReference type="CTD" id="23279"/>
<feature type="domain" description="NUP160 C-terminal TPR" evidence="6">
    <location>
        <begin position="1145"/>
        <end position="1399"/>
    </location>
</feature>
<dbReference type="InterPro" id="IPR056535">
    <property type="entry name" value="TPR_NUP160_M"/>
</dbReference>
<dbReference type="Pfam" id="PF23347">
    <property type="entry name" value="TPR_Nup160_C"/>
    <property type="match status" value="1"/>
</dbReference>
<dbReference type="PANTHER" id="PTHR21286">
    <property type="entry name" value="NUCLEAR PORE COMPLEX PROTEIN NUP160"/>
    <property type="match status" value="1"/>
</dbReference>
<dbReference type="Pfam" id="PF23345">
    <property type="entry name" value="NUP160_helical"/>
    <property type="match status" value="1"/>
</dbReference>
<dbReference type="GeneID" id="105365866"/>
<evidence type="ECO:0000313" key="9">
    <source>
        <dbReference type="RefSeq" id="XP_011502430.1"/>
    </source>
</evidence>
<dbReference type="RefSeq" id="XP_011502430.1">
    <property type="nucleotide sequence ID" value="XM_011504128.1"/>
</dbReference>
<evidence type="ECO:0000259" key="4">
    <source>
        <dbReference type="Pfam" id="PF11715"/>
    </source>
</evidence>
<dbReference type="GO" id="GO:0017056">
    <property type="term" value="F:structural constituent of nuclear pore"/>
    <property type="evidence" value="ECO:0007669"/>
    <property type="project" value="TreeGrafter"/>
</dbReference>
<dbReference type="Proteomes" id="UP000695007">
    <property type="component" value="Unplaced"/>
</dbReference>
<dbReference type="InterPro" id="IPR056547">
    <property type="entry name" value="NUP160_helical"/>
</dbReference>
<feature type="domain" description="NUP160 helical" evidence="5">
    <location>
        <begin position="559"/>
        <end position="793"/>
    </location>
</feature>
<name>A0AAJ6YQL1_9HYME</name>
<proteinExistence type="predicted"/>
<keyword evidence="3" id="KW-0539">Nucleus</keyword>
<evidence type="ECO:0000256" key="3">
    <source>
        <dbReference type="ARBA" id="ARBA00023242"/>
    </source>
</evidence>
<feature type="domain" description="Nucleoporin Nup120/160 beta-propeller" evidence="4">
    <location>
        <begin position="59"/>
        <end position="536"/>
    </location>
</feature>
<dbReference type="InterPro" id="IPR021717">
    <property type="entry name" value="Nucleoporin_Nup160"/>
</dbReference>
<evidence type="ECO:0000259" key="5">
    <source>
        <dbReference type="Pfam" id="PF23345"/>
    </source>
</evidence>
<dbReference type="PANTHER" id="PTHR21286:SF0">
    <property type="entry name" value="NUCLEAR PORE COMPLEX PROTEIN NUP160"/>
    <property type="match status" value="1"/>
</dbReference>
<reference evidence="9" key="1">
    <citation type="submission" date="2025-08" db="UniProtKB">
        <authorList>
            <consortium name="RefSeq"/>
        </authorList>
    </citation>
    <scope>IDENTIFICATION</scope>
</reference>
<feature type="domain" description="NUP160 middle TPR" evidence="7">
    <location>
        <begin position="835"/>
        <end position="1098"/>
    </location>
</feature>
<accession>A0AAJ6YQL1</accession>
<dbReference type="Pfam" id="PF23354">
    <property type="entry name" value="TPR_NUP160_120_M"/>
    <property type="match status" value="1"/>
</dbReference>
<dbReference type="InterPro" id="IPR059141">
    <property type="entry name" value="Beta-prop_Nup120_160"/>
</dbReference>
<evidence type="ECO:0000259" key="7">
    <source>
        <dbReference type="Pfam" id="PF23354"/>
    </source>
</evidence>
<evidence type="ECO:0000256" key="2">
    <source>
        <dbReference type="ARBA" id="ARBA00022448"/>
    </source>
</evidence>
<dbReference type="GO" id="GO:0005643">
    <property type="term" value="C:nuclear pore"/>
    <property type="evidence" value="ECO:0007669"/>
    <property type="project" value="TreeGrafter"/>
</dbReference>
<dbReference type="Pfam" id="PF11715">
    <property type="entry name" value="Beta-prop_Nup120_160"/>
    <property type="match status" value="1"/>
</dbReference>
<gene>
    <name evidence="9" type="primary">LOC105365866</name>
</gene>
<keyword evidence="2" id="KW-0813">Transport</keyword>
<evidence type="ECO:0000259" key="6">
    <source>
        <dbReference type="Pfam" id="PF23347"/>
    </source>
</evidence>
<comment type="subcellular location">
    <subcellularLocation>
        <location evidence="1">Nucleus</location>
    </subcellularLocation>
</comment>
<sequence>MEYMLGYREIIPDQTWPEKWKEIILNTGGSQSTLQDIKVPERAGGYCYKDSTKYFTRNRFIFWRIIHDVLELVEHSLDVNLINSRIRYKFTDTPILDGISVHETINSVIILIVTVSSIHKLSFPHPSKVEKQEEILLSHVDVTLQSIFSEILISNTRDPHIFRLIPNASSTNSPVAHAAASWLTIPQEEAVFVIAYNSGMIQLVRMDTVTGLVHSSELKHESIVPRFLSGIATAFRGRALEIEAAMSLVIHPIENDIYLFALCREGHLRMWSCNKTQCMVVVDVAINNRVPVQSYQNHGLKKTVNTQNELFLCTYLKLDIRSEFCIWKLIQECGGFKLARVCTLYGSEQHLVDFSFTLTRLWATWRTTDIDTIAVTHTKLPLPNSQYNYEWESAVLIHPPDKDYIISDSGTDPRQAYINYIFHPGQFSLLNISRALNIYQRSNFLSDVKLSLTLLKERVCMAVEAEIQNEVMDYELKDEEYLEIVNRCWSKFYSCVLQYHSNGSRPVGLLLLPNVCGIILLKKSSFSLLRPMEALEHMILCNEKSYVSRFKTTPIISQDLEICQDVITLMSALVILDEQLSDDFKITFEKKLYHLKGPDVIIRNLLSKFIFEGDEQFSDFDFQSKLCHKLESVKDISSAMSMLLEALTYDLGQPNKMELYKKYSKNSKILKDINYLFGSHLGISTLSKIVTQIATVRFSICRNLLILQQIILLRHEFFDSQSLYSIKSSLAPRTVVLTQAYFIVIWICSSSTSVIPSQALLEISIQRLAILKLPNGRSCIGQQRRSFSLLEFFIQYCIKYNVYNLVDHTNIDTSNIIFWHSGMLTLATFIAQLIWPISGNFFFPEWLLCSCQFLLLQEYVRLLSTWCEWNGASREFILGISLLEMGESQKACDHFLRASNGVLIDDYLCKLFSTHIVSKSGALIHYYLKVIELFEQHNASDCIIELAMTAMTIAEKDDPNLPTLHSIVFTQHLNLQHHIEAYNCLNTNPDAARRVDCLRQLVITLFNRKKLIDLIDFPYVDMYQDLEKIMESRARSVDLMENNYYDFLYSFYINNGNVRKAASIMYEQAIRLNQEPHSLSIILKHTNCLLACINALFLANNKYRWIVRPVIDHNALDECNLRKKRSAGGNEILQYRIKKKVEVLELKGIKEEYIIAHAKLKLTRLNPNIHLAAQTCPSEIVSIMCSAGLYINALDVCECFNLCKIPVLESIASQCVRLNNNDNITAWDWLNQNEIFDLNISTFNICNIAWQLLQFLTLTHEKNGETILHKGVARKLFHCGTFLPEWLFSSYAKRNPAEFLRLMIQMGRLEEAAFFSLDYIKAILGKGKEYFGLKTSLLALTPAVYLPFNTLEILLLELEDASKGDPAYLEVYEPLQNAFENYLQIAERVSVDMIKIRNLNRQK</sequence>
<organism evidence="8 9">
    <name type="scientific">Ceratosolen solmsi marchali</name>
    <dbReference type="NCBI Taxonomy" id="326594"/>
    <lineage>
        <taxon>Eukaryota</taxon>
        <taxon>Metazoa</taxon>
        <taxon>Ecdysozoa</taxon>
        <taxon>Arthropoda</taxon>
        <taxon>Hexapoda</taxon>
        <taxon>Insecta</taxon>
        <taxon>Pterygota</taxon>
        <taxon>Neoptera</taxon>
        <taxon>Endopterygota</taxon>
        <taxon>Hymenoptera</taxon>
        <taxon>Apocrita</taxon>
        <taxon>Proctotrupomorpha</taxon>
        <taxon>Chalcidoidea</taxon>
        <taxon>Agaonidae</taxon>
        <taxon>Agaoninae</taxon>
        <taxon>Ceratosolen</taxon>
    </lineage>
</organism>
<evidence type="ECO:0000256" key="1">
    <source>
        <dbReference type="ARBA" id="ARBA00004123"/>
    </source>
</evidence>
<evidence type="ECO:0000313" key="8">
    <source>
        <dbReference type="Proteomes" id="UP000695007"/>
    </source>
</evidence>
<dbReference type="InterPro" id="IPR056536">
    <property type="entry name" value="TPR_NUP160_C"/>
</dbReference>
<protein>
    <submittedName>
        <fullName evidence="9">Nuclear pore complex protein Nup160 homolog</fullName>
    </submittedName>
</protein>
<keyword evidence="8" id="KW-1185">Reference proteome</keyword>
<dbReference type="KEGG" id="csol:105365866"/>